<dbReference type="Gene3D" id="2.60.40.1190">
    <property type="match status" value="1"/>
</dbReference>
<dbReference type="Pfam" id="PF00404">
    <property type="entry name" value="Dockerin_1"/>
    <property type="match status" value="1"/>
</dbReference>
<dbReference type="PANTHER" id="PTHR35532">
    <property type="entry name" value="SIMILAR TO POLYHYDROXYALKANOATE DEPOLYMERASE"/>
    <property type="match status" value="1"/>
</dbReference>
<organism evidence="2 3">
    <name type="scientific">Candidatus Glassbacteria bacterium GWA2_58_10</name>
    <dbReference type="NCBI Taxonomy" id="1817865"/>
    <lineage>
        <taxon>Bacteria</taxon>
        <taxon>Candidatus Glassiibacteriota</taxon>
    </lineage>
</organism>
<dbReference type="Proteomes" id="UP000176992">
    <property type="component" value="Unassembled WGS sequence"/>
</dbReference>
<evidence type="ECO:0000313" key="2">
    <source>
        <dbReference type="EMBL" id="OGF99005.1"/>
    </source>
</evidence>
<evidence type="ECO:0000259" key="1">
    <source>
        <dbReference type="PROSITE" id="PS51766"/>
    </source>
</evidence>
<dbReference type="Pfam" id="PF06452">
    <property type="entry name" value="CBM9_1"/>
    <property type="match status" value="1"/>
</dbReference>
<gene>
    <name evidence="2" type="ORF">A2Z86_03610</name>
</gene>
<name>A0A1F5YFQ4_9BACT</name>
<dbReference type="GO" id="GO:0004553">
    <property type="term" value="F:hydrolase activity, hydrolyzing O-glycosyl compounds"/>
    <property type="evidence" value="ECO:0007669"/>
    <property type="project" value="InterPro"/>
</dbReference>
<dbReference type="SUPFAM" id="SSF63446">
    <property type="entry name" value="Type I dockerin domain"/>
    <property type="match status" value="1"/>
</dbReference>
<dbReference type="GO" id="GO:0000272">
    <property type="term" value="P:polysaccharide catabolic process"/>
    <property type="evidence" value="ECO:0007669"/>
    <property type="project" value="InterPro"/>
</dbReference>
<evidence type="ECO:0000313" key="3">
    <source>
        <dbReference type="Proteomes" id="UP000176992"/>
    </source>
</evidence>
<sequence>MRMAGMEADQLNGCKAIILLLAAVVAWTGFYGYAAAETAAPPSRSLSVRRTTAPVEIDGRLDEADWSACDSFKLAGYKDGAEPQQSTECRLMWDDTYLYISWKCVDADIWGTLTGRDDPLYNEEVAEAFFNPDGDTETYLELEISPRGTLWDGNIRRSSSGRSVDLAWNSLLLKSAVSVEGTVNQPGDKDSCWTVELAMPFAELADAPHTPPQEGDSWRLNLYRIDLPERNTKLAEYSAWSPVSGDTFHDPDRFGEIIFSGSPVRALRGDTNEDGKINIFDLLNLLRALSDPESQPVDSANDVDENGKLNIFDLLMLLNIFKDQTF</sequence>
<dbReference type="InterPro" id="IPR002105">
    <property type="entry name" value="Dockerin_1_rpt"/>
</dbReference>
<reference evidence="2 3" key="1">
    <citation type="journal article" date="2016" name="Nat. Commun.">
        <title>Thousands of microbial genomes shed light on interconnected biogeochemical processes in an aquifer system.</title>
        <authorList>
            <person name="Anantharaman K."/>
            <person name="Brown C.T."/>
            <person name="Hug L.A."/>
            <person name="Sharon I."/>
            <person name="Castelle C.J."/>
            <person name="Probst A.J."/>
            <person name="Thomas B.C."/>
            <person name="Singh A."/>
            <person name="Wilkins M.J."/>
            <person name="Karaoz U."/>
            <person name="Brodie E.L."/>
            <person name="Williams K.H."/>
            <person name="Hubbard S.S."/>
            <person name="Banfield J.F."/>
        </authorList>
    </citation>
    <scope>NUCLEOTIDE SEQUENCE [LARGE SCALE GENOMIC DNA]</scope>
</reference>
<dbReference type="InterPro" id="IPR016134">
    <property type="entry name" value="Dockerin_dom"/>
</dbReference>
<dbReference type="InterPro" id="IPR018247">
    <property type="entry name" value="EF_Hand_1_Ca_BS"/>
</dbReference>
<dbReference type="PROSITE" id="PS00018">
    <property type="entry name" value="EF_HAND_1"/>
    <property type="match status" value="2"/>
</dbReference>
<dbReference type="SUPFAM" id="SSF49344">
    <property type="entry name" value="CBD9-like"/>
    <property type="match status" value="1"/>
</dbReference>
<feature type="domain" description="Dockerin" evidence="1">
    <location>
        <begin position="264"/>
        <end position="326"/>
    </location>
</feature>
<comment type="caution">
    <text evidence="2">The sequence shown here is derived from an EMBL/GenBank/DDBJ whole genome shotgun (WGS) entry which is preliminary data.</text>
</comment>
<dbReference type="InterPro" id="IPR010502">
    <property type="entry name" value="Carb-bd_dom_fam9"/>
</dbReference>
<dbReference type="EMBL" id="MFIV01000050">
    <property type="protein sequence ID" value="OGF99005.1"/>
    <property type="molecule type" value="Genomic_DNA"/>
</dbReference>
<accession>A0A1F5YFQ4</accession>
<dbReference type="AlphaFoldDB" id="A0A1F5YFQ4"/>
<dbReference type="CDD" id="cd09620">
    <property type="entry name" value="CBM9_like_3"/>
    <property type="match status" value="1"/>
</dbReference>
<proteinExistence type="predicted"/>
<dbReference type="CDD" id="cd14256">
    <property type="entry name" value="Dockerin_I"/>
    <property type="match status" value="1"/>
</dbReference>
<dbReference type="PROSITE" id="PS51766">
    <property type="entry name" value="DOCKERIN"/>
    <property type="match status" value="1"/>
</dbReference>
<dbReference type="InterPro" id="IPR036439">
    <property type="entry name" value="Dockerin_dom_sf"/>
</dbReference>
<dbReference type="GO" id="GO:0030246">
    <property type="term" value="F:carbohydrate binding"/>
    <property type="evidence" value="ECO:0007669"/>
    <property type="project" value="InterPro"/>
</dbReference>
<dbReference type="PANTHER" id="PTHR35532:SF5">
    <property type="entry name" value="CARBOHYDRATE-BINDING DOMAIN-CONTAINING PROTEIN"/>
    <property type="match status" value="1"/>
</dbReference>
<dbReference type="Gene3D" id="1.10.1330.10">
    <property type="entry name" value="Dockerin domain"/>
    <property type="match status" value="1"/>
</dbReference>
<protein>
    <recommendedName>
        <fullName evidence="1">Dockerin domain-containing protein</fullName>
    </recommendedName>
</protein>